<feature type="region of interest" description="Disordered" evidence="1">
    <location>
        <begin position="86"/>
        <end position="115"/>
    </location>
</feature>
<reference evidence="2" key="1">
    <citation type="submission" date="2021-01" db="EMBL/GenBank/DDBJ databases">
        <title>Chromosome-level genome assembly of a human fungal pathogen reveals clustering of transcriptionally co-regulated genes.</title>
        <authorList>
            <person name="Voorhies M."/>
            <person name="Cohen S."/>
            <person name="Shea T.P."/>
            <person name="Petrus S."/>
            <person name="Munoz J.F."/>
            <person name="Poplawski S."/>
            <person name="Goldman W.E."/>
            <person name="Michael T."/>
            <person name="Cuomo C.A."/>
            <person name="Sil A."/>
            <person name="Beyhan S."/>
        </authorList>
    </citation>
    <scope>NUCLEOTIDE SEQUENCE</scope>
    <source>
        <strain evidence="2">H88</strain>
    </source>
</reference>
<name>A0A8A1L4V3_AJEC8</name>
<accession>A0A8A1L4V3</accession>
<dbReference type="Proteomes" id="UP000663419">
    <property type="component" value="Chromosome 1"/>
</dbReference>
<gene>
    <name evidence="2" type="ORF">I7I53_08695</name>
</gene>
<dbReference type="VEuPathDB" id="FungiDB:I7I53_08695"/>
<evidence type="ECO:0000313" key="2">
    <source>
        <dbReference type="EMBL" id="QSS48640.1"/>
    </source>
</evidence>
<evidence type="ECO:0000313" key="3">
    <source>
        <dbReference type="Proteomes" id="UP000663419"/>
    </source>
</evidence>
<organism evidence="2 3">
    <name type="scientific">Ajellomyces capsulatus (strain H88)</name>
    <name type="common">Darling's disease fungus</name>
    <name type="synonym">Histoplasma capsulatum</name>
    <dbReference type="NCBI Taxonomy" id="544711"/>
    <lineage>
        <taxon>Eukaryota</taxon>
        <taxon>Fungi</taxon>
        <taxon>Dikarya</taxon>
        <taxon>Ascomycota</taxon>
        <taxon>Pezizomycotina</taxon>
        <taxon>Eurotiomycetes</taxon>
        <taxon>Eurotiomycetidae</taxon>
        <taxon>Onygenales</taxon>
        <taxon>Ajellomycetaceae</taxon>
        <taxon>Histoplasma</taxon>
    </lineage>
</organism>
<dbReference type="AlphaFoldDB" id="A0A8A1L4V3"/>
<dbReference type="EMBL" id="CP069102">
    <property type="protein sequence ID" value="QSS48640.1"/>
    <property type="molecule type" value="Genomic_DNA"/>
</dbReference>
<evidence type="ECO:0000256" key="1">
    <source>
        <dbReference type="SAM" id="MobiDB-lite"/>
    </source>
</evidence>
<feature type="compositionally biased region" description="Polar residues" evidence="1">
    <location>
        <begin position="101"/>
        <end position="115"/>
    </location>
</feature>
<sequence length="115" mass="12634">MRCTSIGNNHGASDLARKQVWHDMKNRQRRARCAAGSPLAGQLNWLIKGLRISADVSRELLEPVEIQSCASCACREKSDSAKMGIFSSINLSPPQPDNWKGDSSSFLETNATMAR</sequence>
<proteinExistence type="predicted"/>
<protein>
    <submittedName>
        <fullName evidence="2">Uncharacterized protein</fullName>
    </submittedName>
</protein>